<proteinExistence type="predicted"/>
<reference evidence="2 3" key="1">
    <citation type="submission" date="2019-08" db="EMBL/GenBank/DDBJ databases">
        <title>Deep-cultivation of Planctomycetes and their phenomic and genomic characterization uncovers novel biology.</title>
        <authorList>
            <person name="Wiegand S."/>
            <person name="Jogler M."/>
            <person name="Boedeker C."/>
            <person name="Pinto D."/>
            <person name="Vollmers J."/>
            <person name="Rivas-Marin E."/>
            <person name="Kohn T."/>
            <person name="Peeters S.H."/>
            <person name="Heuer A."/>
            <person name="Rast P."/>
            <person name="Oberbeckmann S."/>
            <person name="Bunk B."/>
            <person name="Jeske O."/>
            <person name="Meyerdierks A."/>
            <person name="Storesund J.E."/>
            <person name="Kallscheuer N."/>
            <person name="Luecker S."/>
            <person name="Lage O.M."/>
            <person name="Pohl T."/>
            <person name="Merkel B.J."/>
            <person name="Hornburger P."/>
            <person name="Mueller R.-W."/>
            <person name="Bruemmer F."/>
            <person name="Labrenz M."/>
            <person name="Spormann A.M."/>
            <person name="Op den Camp H."/>
            <person name="Overmann J."/>
            <person name="Amann R."/>
            <person name="Jetten M.S.M."/>
            <person name="Mascher T."/>
            <person name="Medema M.H."/>
            <person name="Devos D.P."/>
            <person name="Kaster A.-K."/>
            <person name="Ovreas L."/>
            <person name="Rohde M."/>
            <person name="Galperin M.Y."/>
            <person name="Jogler C."/>
        </authorList>
    </citation>
    <scope>NUCLEOTIDE SEQUENCE [LARGE SCALE GENOMIC DNA]</scope>
    <source>
        <strain evidence="2 3">DSM 8797</strain>
    </source>
</reference>
<organism evidence="2 3">
    <name type="scientific">Gimesia maris</name>
    <dbReference type="NCBI Taxonomy" id="122"/>
    <lineage>
        <taxon>Bacteria</taxon>
        <taxon>Pseudomonadati</taxon>
        <taxon>Planctomycetota</taxon>
        <taxon>Planctomycetia</taxon>
        <taxon>Planctomycetales</taxon>
        <taxon>Planctomycetaceae</taxon>
        <taxon>Gimesia</taxon>
    </lineage>
</organism>
<keyword evidence="1" id="KW-0732">Signal</keyword>
<accession>A0ABX5YUN1</accession>
<name>A0ABX5YUN1_9PLAN</name>
<evidence type="ECO:0008006" key="4">
    <source>
        <dbReference type="Google" id="ProtNLM"/>
    </source>
</evidence>
<gene>
    <name evidence="2" type="ORF">GmarT_53790</name>
</gene>
<dbReference type="Proteomes" id="UP000322887">
    <property type="component" value="Chromosome"/>
</dbReference>
<evidence type="ECO:0000256" key="1">
    <source>
        <dbReference type="SAM" id="SignalP"/>
    </source>
</evidence>
<evidence type="ECO:0000313" key="2">
    <source>
        <dbReference type="EMBL" id="QEG19479.1"/>
    </source>
</evidence>
<feature type="chain" id="PRO_5045462223" description="SLA1 homology domain-containing protein" evidence="1">
    <location>
        <begin position="31"/>
        <end position="347"/>
    </location>
</feature>
<evidence type="ECO:0000313" key="3">
    <source>
        <dbReference type="Proteomes" id="UP000322887"/>
    </source>
</evidence>
<protein>
    <recommendedName>
        <fullName evidence="4">SLA1 homology domain-containing protein</fullName>
    </recommendedName>
</protein>
<keyword evidence="3" id="KW-1185">Reference proteome</keyword>
<sequence length="347" mass="39484">MIKYKIPHSLCFLCFVLILWFSIDSSSVRAADEQSSNNSSETKEDAPLRQQEKQFRWKFEPGKKYFWSSMFETNFTVPQGDAVVKAAGGSTLDFEILVLDRTGDQNLTKLKVSLVGVRAHSTIPEMEFDYDSSKKIDEAEQNEIYKLTAKMFSAIITEFKLECLVDARGVVKDVSYDKILMTKLETLPNSQSLTALLTAKGLNSLFYGGLIPFPEEPLQKGDFWGQSYFGQAGGLGTIKIEFIPRYAGPVKRENKQWEQFDVELKMHLLRSFQQLPVKIKKRTSTGVFYFDPQSQIVRSSEWELKFDLVLNDGAAKGQFSFKGNSRFGFAEERNKIKAKATEAENQK</sequence>
<feature type="signal peptide" evidence="1">
    <location>
        <begin position="1"/>
        <end position="30"/>
    </location>
</feature>
<dbReference type="EMBL" id="CP042910">
    <property type="protein sequence ID" value="QEG19479.1"/>
    <property type="molecule type" value="Genomic_DNA"/>
</dbReference>